<keyword evidence="2" id="KW-0064">Aspartyl protease</keyword>
<dbReference type="GO" id="GO:0003723">
    <property type="term" value="F:RNA binding"/>
    <property type="evidence" value="ECO:0007669"/>
    <property type="project" value="UniProtKB-KW"/>
</dbReference>
<dbReference type="SUPFAM" id="SSF56672">
    <property type="entry name" value="DNA/RNA polymerases"/>
    <property type="match status" value="2"/>
</dbReference>
<keyword evidence="4" id="KW-0694">RNA-binding</keyword>
<dbReference type="PROSITE" id="PS00141">
    <property type="entry name" value="ASP_PROTEASE"/>
    <property type="match status" value="1"/>
</dbReference>
<dbReference type="Gene3D" id="3.30.70.270">
    <property type="match status" value="1"/>
</dbReference>
<evidence type="ECO:0000256" key="7">
    <source>
        <dbReference type="PROSITE-ProRule" id="PRU00047"/>
    </source>
</evidence>
<dbReference type="AlphaFoldDB" id="A0AAW1ITD9"/>
<dbReference type="InterPro" id="IPR043472">
    <property type="entry name" value="Macro_dom-like"/>
</dbReference>
<dbReference type="Gene3D" id="3.10.10.10">
    <property type="entry name" value="HIV Type 1 Reverse Transcriptase, subunit A, domain 1"/>
    <property type="match status" value="2"/>
</dbReference>
<dbReference type="InterPro" id="IPR021109">
    <property type="entry name" value="Peptidase_aspartic_dom_sf"/>
</dbReference>
<keyword evidence="7" id="KW-0479">Metal-binding</keyword>
<dbReference type="PANTHER" id="PTHR33064:SF37">
    <property type="entry name" value="RIBONUCLEASE H"/>
    <property type="match status" value="1"/>
</dbReference>
<dbReference type="Proteomes" id="UP001458880">
    <property type="component" value="Unassembled WGS sequence"/>
</dbReference>
<evidence type="ECO:0000256" key="1">
    <source>
        <dbReference type="ARBA" id="ARBA00022670"/>
    </source>
</evidence>
<dbReference type="SUPFAM" id="SSF52949">
    <property type="entry name" value="Macro domain-like"/>
    <property type="match status" value="1"/>
</dbReference>
<dbReference type="GO" id="GO:0008270">
    <property type="term" value="F:zinc ion binding"/>
    <property type="evidence" value="ECO:0007669"/>
    <property type="project" value="UniProtKB-KW"/>
</dbReference>
<dbReference type="PROSITE" id="PS50158">
    <property type="entry name" value="ZF_CCHC"/>
    <property type="match status" value="1"/>
</dbReference>
<gene>
    <name evidence="10" type="ORF">QE152_g34780</name>
</gene>
<dbReference type="GO" id="GO:0004190">
    <property type="term" value="F:aspartic-type endopeptidase activity"/>
    <property type="evidence" value="ECO:0007669"/>
    <property type="project" value="UniProtKB-KW"/>
</dbReference>
<dbReference type="SUPFAM" id="SSF57756">
    <property type="entry name" value="Retrovirus zinc finger-like domains"/>
    <property type="match status" value="1"/>
</dbReference>
<evidence type="ECO:0000256" key="3">
    <source>
        <dbReference type="ARBA" id="ARBA00022842"/>
    </source>
</evidence>
<keyword evidence="10" id="KW-0695">RNA-directed DNA polymerase</keyword>
<evidence type="ECO:0000256" key="8">
    <source>
        <dbReference type="SAM" id="MobiDB-lite"/>
    </source>
</evidence>
<reference evidence="10 11" key="1">
    <citation type="journal article" date="2024" name="BMC Genomics">
        <title>De novo assembly and annotation of Popillia japonica's genome with initial clues to its potential as an invasive pest.</title>
        <authorList>
            <person name="Cucini C."/>
            <person name="Boschi S."/>
            <person name="Funari R."/>
            <person name="Cardaioli E."/>
            <person name="Iannotti N."/>
            <person name="Marturano G."/>
            <person name="Paoli F."/>
            <person name="Bruttini M."/>
            <person name="Carapelli A."/>
            <person name="Frati F."/>
            <person name="Nardi F."/>
        </authorList>
    </citation>
    <scope>NUCLEOTIDE SEQUENCE [LARGE SCALE GENOMIC DNA]</scope>
    <source>
        <strain evidence="10">DMR45628</strain>
    </source>
</reference>
<evidence type="ECO:0000313" key="10">
    <source>
        <dbReference type="EMBL" id="KAK9692940.1"/>
    </source>
</evidence>
<dbReference type="InterPro" id="IPR036875">
    <property type="entry name" value="Znf_CCHC_sf"/>
</dbReference>
<keyword evidence="5" id="KW-0229">DNA integration</keyword>
<dbReference type="InterPro" id="IPR043502">
    <property type="entry name" value="DNA/RNA_pol_sf"/>
</dbReference>
<dbReference type="Gene3D" id="2.40.70.10">
    <property type="entry name" value="Acid Proteases"/>
    <property type="match status" value="1"/>
</dbReference>
<name>A0AAW1ITD9_POPJA</name>
<protein>
    <submittedName>
        <fullName evidence="10">RNase H-like domain found in reverse transcriptase</fullName>
    </submittedName>
</protein>
<dbReference type="SUPFAM" id="SSF50630">
    <property type="entry name" value="Acid proteases"/>
    <property type="match status" value="1"/>
</dbReference>
<comment type="caution">
    <text evidence="10">The sequence shown here is derived from an EMBL/GenBank/DDBJ whole genome shotgun (WGS) entry which is preliminary data.</text>
</comment>
<keyword evidence="10" id="KW-0808">Transferase</keyword>
<keyword evidence="7" id="KW-0863">Zinc-finger</keyword>
<evidence type="ECO:0000256" key="4">
    <source>
        <dbReference type="ARBA" id="ARBA00022884"/>
    </source>
</evidence>
<dbReference type="PANTHER" id="PTHR33064">
    <property type="entry name" value="POL PROTEIN"/>
    <property type="match status" value="1"/>
</dbReference>
<feature type="compositionally biased region" description="Polar residues" evidence="8">
    <location>
        <begin position="129"/>
        <end position="147"/>
    </location>
</feature>
<organism evidence="10 11">
    <name type="scientific">Popillia japonica</name>
    <name type="common">Japanese beetle</name>
    <dbReference type="NCBI Taxonomy" id="7064"/>
    <lineage>
        <taxon>Eukaryota</taxon>
        <taxon>Metazoa</taxon>
        <taxon>Ecdysozoa</taxon>
        <taxon>Arthropoda</taxon>
        <taxon>Hexapoda</taxon>
        <taxon>Insecta</taxon>
        <taxon>Pterygota</taxon>
        <taxon>Neoptera</taxon>
        <taxon>Endopterygota</taxon>
        <taxon>Coleoptera</taxon>
        <taxon>Polyphaga</taxon>
        <taxon>Scarabaeiformia</taxon>
        <taxon>Scarabaeidae</taxon>
        <taxon>Rutelinae</taxon>
        <taxon>Popillia</taxon>
    </lineage>
</organism>
<dbReference type="GO" id="GO:0003964">
    <property type="term" value="F:RNA-directed DNA polymerase activity"/>
    <property type="evidence" value="ECO:0007669"/>
    <property type="project" value="UniProtKB-KW"/>
</dbReference>
<dbReference type="InterPro" id="IPR001969">
    <property type="entry name" value="Aspartic_peptidase_AS"/>
</dbReference>
<dbReference type="GO" id="GO:0006508">
    <property type="term" value="P:proteolysis"/>
    <property type="evidence" value="ECO:0007669"/>
    <property type="project" value="UniProtKB-KW"/>
</dbReference>
<keyword evidence="1" id="KW-0645">Protease</keyword>
<feature type="region of interest" description="Disordered" evidence="8">
    <location>
        <begin position="126"/>
        <end position="147"/>
    </location>
</feature>
<dbReference type="CDD" id="cd00303">
    <property type="entry name" value="retropepsin_like"/>
    <property type="match status" value="1"/>
</dbReference>
<dbReference type="InterPro" id="IPR041577">
    <property type="entry name" value="RT_RNaseH_2"/>
</dbReference>
<keyword evidence="3" id="KW-0460">Magnesium</keyword>
<evidence type="ECO:0000256" key="2">
    <source>
        <dbReference type="ARBA" id="ARBA00022750"/>
    </source>
</evidence>
<keyword evidence="6" id="KW-0238">DNA-binding</keyword>
<dbReference type="InterPro" id="IPR051320">
    <property type="entry name" value="Viral_Replic_Matur_Polypro"/>
</dbReference>
<keyword evidence="10" id="KW-0548">Nucleotidyltransferase</keyword>
<keyword evidence="11" id="KW-1185">Reference proteome</keyword>
<accession>A0AAW1ITD9</accession>
<dbReference type="GO" id="GO:0003677">
    <property type="term" value="F:DNA binding"/>
    <property type="evidence" value="ECO:0007669"/>
    <property type="project" value="UniProtKB-KW"/>
</dbReference>
<dbReference type="Pfam" id="PF17919">
    <property type="entry name" value="RT_RNaseH_2"/>
    <property type="match status" value="1"/>
</dbReference>
<dbReference type="Gene3D" id="3.40.220.10">
    <property type="entry name" value="Leucine Aminopeptidase, subunit E, domain 1"/>
    <property type="match status" value="1"/>
</dbReference>
<evidence type="ECO:0000313" key="11">
    <source>
        <dbReference type="Proteomes" id="UP001458880"/>
    </source>
</evidence>
<keyword evidence="2" id="KW-0378">Hydrolase</keyword>
<feature type="region of interest" description="Disordered" evidence="8">
    <location>
        <begin position="98"/>
        <end position="117"/>
    </location>
</feature>
<evidence type="ECO:0000259" key="9">
    <source>
        <dbReference type="PROSITE" id="PS50158"/>
    </source>
</evidence>
<feature type="domain" description="CCHC-type" evidence="9">
    <location>
        <begin position="152"/>
        <end position="165"/>
    </location>
</feature>
<evidence type="ECO:0000256" key="6">
    <source>
        <dbReference type="ARBA" id="ARBA00023125"/>
    </source>
</evidence>
<keyword evidence="7" id="KW-0862">Zinc</keyword>
<sequence>MRRVIAGLLPYYRHMINISRPKSLGDLEEVIALGDLEEVIDSIAETERTGTTYTAQQETPKNNGKAVVQKEPLNVESLTSDIANLVLEKINGNINLQNTQTKNPSSHQNFRQSHSTDNMRFSPQHRHFNLNSNSKQDQPMRNSRTTNGRPICFYCNKPGHTALNCYKRQNIQSRNGSAELQEVLNPALLHNQANSGTSINPALLHNQANSGTSRFKDNIPILHNQANSGTSRFKDNILTLRGKIFNQPQEIVLDTGSSYNLISRTIAKEITPLETAPILVNNLISRTIAKEITPLETAPILVTVVGSNVINVLGKSQIPITLKQRQFQIEALVVEKLPVPLLLGYNFMRDNGVIINFSNNSIDFPKIIEQVNSDSYKKFQKLFHYYTIDKPDNVTEIDADIFQVNDKYSLVQCVSADMKMAGGIGKIFKEKFNIVQDRSRQVGDITVTKVNDRCIYSLITKNVYYNKTKLRSVFESLQKLKHHALENNVCHIAFPKLGDNNQLGNNWEVLPNSEIAAVENDIIKIKLAEDCLFEPGSNKKYNIQFTNLENHNNNKEIFSTESAQPIRSKPYKVAPKERNIIHEQVQQMLDLGVIRPSDSAWSSPVVMVKKPNGSYRFCVDYRKGVIRPSDSAWSSPVVMVKKPNGSYRFCVDYRKLNAVSSDSAWSSPVVMVKKPNGSYSIAKPLYNMLGDKKKFCWGTEQLSAFNTLKQKLTNSPVLTHFVQEAETELHVDASGVGLGAILLQKNKITQKC</sequence>
<dbReference type="InterPro" id="IPR043128">
    <property type="entry name" value="Rev_trsase/Diguanyl_cyclase"/>
</dbReference>
<dbReference type="InterPro" id="IPR001878">
    <property type="entry name" value="Znf_CCHC"/>
</dbReference>
<evidence type="ECO:0000256" key="5">
    <source>
        <dbReference type="ARBA" id="ARBA00022908"/>
    </source>
</evidence>
<proteinExistence type="predicted"/>
<dbReference type="GO" id="GO:0015074">
    <property type="term" value="P:DNA integration"/>
    <property type="evidence" value="ECO:0007669"/>
    <property type="project" value="UniProtKB-KW"/>
</dbReference>
<dbReference type="EMBL" id="JASPKY010000559">
    <property type="protein sequence ID" value="KAK9692940.1"/>
    <property type="molecule type" value="Genomic_DNA"/>
</dbReference>